<dbReference type="PANTHER" id="PTHR43767">
    <property type="entry name" value="LONG-CHAIN-FATTY-ACID--COA LIGASE"/>
    <property type="match status" value="1"/>
</dbReference>
<evidence type="ECO:0000313" key="4">
    <source>
        <dbReference type="Proteomes" id="UP000243629"/>
    </source>
</evidence>
<organism evidence="3 4">
    <name type="scientific">Halopseudomonas yangmingensis</name>
    <dbReference type="NCBI Taxonomy" id="1720063"/>
    <lineage>
        <taxon>Bacteria</taxon>
        <taxon>Pseudomonadati</taxon>
        <taxon>Pseudomonadota</taxon>
        <taxon>Gammaproteobacteria</taxon>
        <taxon>Pseudomonadales</taxon>
        <taxon>Pseudomonadaceae</taxon>
        <taxon>Halopseudomonas</taxon>
    </lineage>
</organism>
<dbReference type="GO" id="GO:0016877">
    <property type="term" value="F:ligase activity, forming carbon-sulfur bonds"/>
    <property type="evidence" value="ECO:0007669"/>
    <property type="project" value="UniProtKB-ARBA"/>
</dbReference>
<accession>A0A1I4ST34</accession>
<dbReference type="InterPro" id="IPR025110">
    <property type="entry name" value="AMP-bd_C"/>
</dbReference>
<dbReference type="InterPro" id="IPR045851">
    <property type="entry name" value="AMP-bd_C_sf"/>
</dbReference>
<dbReference type="RefSeq" id="WP_093476720.1">
    <property type="nucleotide sequence ID" value="NZ_FOUI01000011.1"/>
</dbReference>
<dbReference type="InterPro" id="IPR017529">
    <property type="entry name" value="AcylCoA_ligase_PEP_1"/>
</dbReference>
<keyword evidence="4" id="KW-1185">Reference proteome</keyword>
<dbReference type="PANTHER" id="PTHR43767:SF10">
    <property type="entry name" value="SURFACTIN SYNTHASE SUBUNIT 1"/>
    <property type="match status" value="1"/>
</dbReference>
<gene>
    <name evidence="3" type="ORF">SAMN05216217_11161</name>
</gene>
<dbReference type="STRING" id="1720063.SAMN05216217_11161"/>
<dbReference type="PROSITE" id="PS00455">
    <property type="entry name" value="AMP_BINDING"/>
    <property type="match status" value="1"/>
</dbReference>
<keyword evidence="3" id="KW-0436">Ligase</keyword>
<evidence type="ECO:0000313" key="3">
    <source>
        <dbReference type="EMBL" id="SFM67656.1"/>
    </source>
</evidence>
<evidence type="ECO:0000259" key="2">
    <source>
        <dbReference type="Pfam" id="PF13193"/>
    </source>
</evidence>
<dbReference type="Gene3D" id="3.40.50.12780">
    <property type="entry name" value="N-terminal domain of ligase-like"/>
    <property type="match status" value="1"/>
</dbReference>
<dbReference type="InterPro" id="IPR042099">
    <property type="entry name" value="ANL_N_sf"/>
</dbReference>
<protein>
    <submittedName>
        <fullName evidence="3">Acyl-CoA ligase (AMP-forming), exosortase A-associated</fullName>
    </submittedName>
</protein>
<dbReference type="Pfam" id="PF00501">
    <property type="entry name" value="AMP-binding"/>
    <property type="match status" value="1"/>
</dbReference>
<feature type="domain" description="AMP-dependent synthetase/ligase" evidence="1">
    <location>
        <begin position="11"/>
        <end position="367"/>
    </location>
</feature>
<dbReference type="Proteomes" id="UP000243629">
    <property type="component" value="Unassembled WGS sequence"/>
</dbReference>
<dbReference type="EMBL" id="FOUI01000011">
    <property type="protein sequence ID" value="SFM67656.1"/>
    <property type="molecule type" value="Genomic_DNA"/>
</dbReference>
<dbReference type="InterPro" id="IPR000873">
    <property type="entry name" value="AMP-dep_synth/lig_dom"/>
</dbReference>
<dbReference type="InterPro" id="IPR020845">
    <property type="entry name" value="AMP-binding_CS"/>
</dbReference>
<dbReference type="SUPFAM" id="SSF56801">
    <property type="entry name" value="Acetyl-CoA synthetase-like"/>
    <property type="match status" value="1"/>
</dbReference>
<dbReference type="OrthoDB" id="9757559at2"/>
<reference evidence="4" key="1">
    <citation type="submission" date="2016-10" db="EMBL/GenBank/DDBJ databases">
        <authorList>
            <person name="Varghese N."/>
            <person name="Submissions S."/>
        </authorList>
    </citation>
    <scope>NUCLEOTIDE SEQUENCE [LARGE SCALE GENOMIC DNA]</scope>
    <source>
        <strain evidence="4">DSM 24213</strain>
    </source>
</reference>
<evidence type="ECO:0000259" key="1">
    <source>
        <dbReference type="Pfam" id="PF00501"/>
    </source>
</evidence>
<dbReference type="Gene3D" id="3.30.300.30">
    <property type="match status" value="1"/>
</dbReference>
<dbReference type="AlphaFoldDB" id="A0A1I4ST34"/>
<sequence length="519" mass="58165">MLIRLHQLLEQGAARSGGQACALLWRDQQMSYTELLEQVELTAGALQSLGLQRGQRLAVWLPKQFQTVVALFAGNRADAVIVPINPQLKPAQVLHILRDAGVSWLVSSAQRVAQLGLDKSNCPALEGVILCDRLTDLPIETLHWDQLPRRLPAAARTIDTDLAALLYTSGSTGLPKGVMLSQRNLLCGAMSVSQYLQLQTDDRLLALLPLSFDYGLSQLTCSFYSGASVVLMDYLLPAEVVRTIARHQVTGLAGVPPLWQQLASQDWPEQARCLRFFTNSGGHLPTTLLQQLRQLQPQARPYLMYGLTEAFRSTWVPPEWLERKTDSIGIAIPNAEILVLREDGRPCADGEEGELVHRGSLVAMGYWNDPLRTAERFRPLPGQPGEHPLAELAVWSGDRVVRDSDGFMYYRGRRDEQIKCSGMRVSPEEIEHELLASGKVEECVVVGADHPQLGQAPIALLCGDRQQQTTLQQWLQRRLPQYMQPQAWIWYDQLPRNNNGKYDRPALRRQHADQFRNPS</sequence>
<dbReference type="InterPro" id="IPR050237">
    <property type="entry name" value="ATP-dep_AMP-bd_enzyme"/>
</dbReference>
<name>A0A1I4ST34_9GAMM</name>
<feature type="domain" description="AMP-binding enzyme C-terminal" evidence="2">
    <location>
        <begin position="429"/>
        <end position="501"/>
    </location>
</feature>
<proteinExistence type="predicted"/>
<dbReference type="Pfam" id="PF13193">
    <property type="entry name" value="AMP-binding_C"/>
    <property type="match status" value="1"/>
</dbReference>
<dbReference type="NCBIfam" id="TIGR03098">
    <property type="entry name" value="ligase_PEP_1"/>
    <property type="match status" value="1"/>
</dbReference>